<organism evidence="1 2">
    <name type="scientific">Pelagivirga sediminicola</name>
    <dbReference type="NCBI Taxonomy" id="2170575"/>
    <lineage>
        <taxon>Bacteria</taxon>
        <taxon>Pseudomonadati</taxon>
        <taxon>Pseudomonadota</taxon>
        <taxon>Alphaproteobacteria</taxon>
        <taxon>Rhodobacterales</taxon>
        <taxon>Paracoccaceae</taxon>
        <taxon>Pelagivirga</taxon>
    </lineage>
</organism>
<sequence length="162" mass="17910">MRRETKQSATYGPPILLTRDEPRTATTKSRRTTMFHTKIQPGSDFRAMPTGELALRAYLSAHHEGLGQAAVLLAGRRGARLVNAIRDGLGQPGPLTTRLRRRLLDLRGLLFLEHSDDWEEFAPVAMLEPDNPIVPELCLLADGLDDALRSAGIFPTPDFRAA</sequence>
<dbReference type="EMBL" id="QCYH01000008">
    <property type="protein sequence ID" value="PVA09387.1"/>
    <property type="molecule type" value="Genomic_DNA"/>
</dbReference>
<gene>
    <name evidence="1" type="ORF">DC366_13395</name>
</gene>
<name>A0A2T7G4Q9_9RHOB</name>
<proteinExistence type="predicted"/>
<evidence type="ECO:0000313" key="1">
    <source>
        <dbReference type="EMBL" id="PVA09387.1"/>
    </source>
</evidence>
<reference evidence="1 2" key="1">
    <citation type="submission" date="2018-04" db="EMBL/GenBank/DDBJ databases">
        <title>Pelagivirga bohaiensis gen. nov., sp. nov., a bacterium isolated from the Bohai Sea.</title>
        <authorList>
            <person name="Ji X."/>
        </authorList>
    </citation>
    <scope>NUCLEOTIDE SEQUENCE [LARGE SCALE GENOMIC DNA]</scope>
    <source>
        <strain evidence="1 2">BH-SD19</strain>
    </source>
</reference>
<accession>A0A2T7G4Q9</accession>
<keyword evidence="2" id="KW-1185">Reference proteome</keyword>
<evidence type="ECO:0000313" key="2">
    <source>
        <dbReference type="Proteomes" id="UP000244446"/>
    </source>
</evidence>
<protein>
    <submittedName>
        <fullName evidence="1">Uncharacterized protein</fullName>
    </submittedName>
</protein>
<dbReference type="AlphaFoldDB" id="A0A2T7G4Q9"/>
<dbReference type="Proteomes" id="UP000244446">
    <property type="component" value="Unassembled WGS sequence"/>
</dbReference>
<comment type="caution">
    <text evidence="1">The sequence shown here is derived from an EMBL/GenBank/DDBJ whole genome shotgun (WGS) entry which is preliminary data.</text>
</comment>